<dbReference type="AlphaFoldDB" id="A0A348HBB8"/>
<dbReference type="EMBL" id="AP018933">
    <property type="protein sequence ID" value="BBG28920.1"/>
    <property type="molecule type" value="Genomic_DNA"/>
</dbReference>
<gene>
    <name evidence="1" type="ORF">ZBT109_0120</name>
</gene>
<dbReference type="KEGG" id="zpl:ZBT109_0120"/>
<name>A0A348HBB8_9GAMM</name>
<dbReference type="Proteomes" id="UP000267342">
    <property type="component" value="Chromosome"/>
</dbReference>
<organism evidence="1 2">
    <name type="scientific">Zymobacter palmae</name>
    <dbReference type="NCBI Taxonomy" id="33074"/>
    <lineage>
        <taxon>Bacteria</taxon>
        <taxon>Pseudomonadati</taxon>
        <taxon>Pseudomonadota</taxon>
        <taxon>Gammaproteobacteria</taxon>
        <taxon>Oceanospirillales</taxon>
        <taxon>Halomonadaceae</taxon>
        <taxon>Zymobacter group</taxon>
        <taxon>Zymobacter</taxon>
    </lineage>
</organism>
<evidence type="ECO:0000313" key="2">
    <source>
        <dbReference type="Proteomes" id="UP000267342"/>
    </source>
</evidence>
<keyword evidence="2" id="KW-1185">Reference proteome</keyword>
<accession>A0A348HBB8</accession>
<sequence>MDNHMNIDVLSRFIEATDVSTFRSIVAKLLLPLIGLRDADYCDGPYDGGKDFSLATMPATGIRIGIQISVEKKWEPKIRNDAVKLKKNFNTNTMYFISSRRIPEGSYEKIKEEIFSQSGITINKYDNQAIASRLIENNKINEVFILMGIEEPVFSKKQQEYLSPKNEAVSSLLLFDENTKDLRQRFFKAIIMAVLSRSQDGLSRQDLFDKIEESFDIEKNQLVQINSNIDSLLQTRKITTYGNMIKLSENEKNKFLGLRKTTELELESLKSEFKIKITSLSEDIDFNTQNLLINNFLDLTIYLSGKSYSTYDNELKKNEKYKIIQEIISSRFGINKASKIFRELSEFFAASAFTKHIACAKLYDAFLNTKSSHLINALGGTESLNVYIDSSVFIPVVCGLLFEKVGNRSSQSAASLYNLIKTHKFNAIVPYDYMEEVASHIIEACRDYKHIIEEDIDLSHSGNAFVSHYSNYKKKNPDINFEEYVMVFNIRLKDISPDMPDSTFFSIRDKVTRELSSIASRYSFSTEKLTVDYLDKKIEAYKDFICNAGIERPDVLIRHDARVIEYLSGYYIPSKIVKLLCTWDKVHSMKNPDGKDGYYVMHPVAVIDYFSLAKGDGDSSVSHLLDFAMMQEEADLELSSKIWDIIARIENENLSDGQIFISAKKFKEQYMEKHANDERMAGSQVEKEWLAWRK</sequence>
<reference evidence="1 2" key="1">
    <citation type="submission" date="2018-09" db="EMBL/GenBank/DDBJ databases">
        <title>Zymobacter palmae IAM14233 (=T109) whole genome analysis.</title>
        <authorList>
            <person name="Yanase H."/>
        </authorList>
    </citation>
    <scope>NUCLEOTIDE SEQUENCE [LARGE SCALE GENOMIC DNA]</scope>
    <source>
        <strain evidence="1 2">IAM14233</strain>
    </source>
</reference>
<protein>
    <submittedName>
        <fullName evidence="1">Non-ribosomal peptide synthetase modules</fullName>
    </submittedName>
</protein>
<proteinExistence type="predicted"/>
<dbReference type="STRING" id="1123510.GCA_000620025_00211"/>
<evidence type="ECO:0000313" key="1">
    <source>
        <dbReference type="EMBL" id="BBG28920.1"/>
    </source>
</evidence>